<evidence type="ECO:0000313" key="21">
    <source>
        <dbReference type="EMBL" id="CCP27525.2"/>
    </source>
</evidence>
<protein>
    <recommendedName>
        <fullName evidence="8 18">3-dehydroquinate synthase</fullName>
        <shortName evidence="18">DHQS</shortName>
        <ecNumber evidence="7 18">4.2.3.4</ecNumber>
    </recommendedName>
</protein>
<dbReference type="GO" id="GO:0009073">
    <property type="term" value="P:aromatic amino acid family biosynthetic process"/>
    <property type="evidence" value="ECO:0007669"/>
    <property type="project" value="UniProtKB-KW"/>
</dbReference>
<feature type="binding site" evidence="18">
    <location>
        <position position="143"/>
    </location>
    <ligand>
        <name>NAD(+)</name>
        <dbReference type="ChEBI" id="CHEBI:57540"/>
    </ligand>
</feature>
<evidence type="ECO:0000256" key="10">
    <source>
        <dbReference type="ARBA" id="ARBA00022605"/>
    </source>
</evidence>
<evidence type="ECO:0000313" key="22">
    <source>
        <dbReference type="Proteomes" id="UP000010802"/>
    </source>
</evidence>
<dbReference type="PANTHER" id="PTHR43622">
    <property type="entry name" value="3-DEHYDROQUINATE SYNTHASE"/>
    <property type="match status" value="1"/>
</dbReference>
<keyword evidence="17 18" id="KW-0170">Cobalt</keyword>
<dbReference type="SUPFAM" id="SSF56796">
    <property type="entry name" value="Dehydroquinate synthase-like"/>
    <property type="match status" value="1"/>
</dbReference>
<dbReference type="GO" id="GO:0000166">
    <property type="term" value="F:nucleotide binding"/>
    <property type="evidence" value="ECO:0007669"/>
    <property type="project" value="UniProtKB-KW"/>
</dbReference>
<comment type="cofactor">
    <cofactor evidence="18">
        <name>Co(2+)</name>
        <dbReference type="ChEBI" id="CHEBI:48828"/>
    </cofactor>
    <cofactor evidence="18">
        <name>Zn(2+)</name>
        <dbReference type="ChEBI" id="CHEBI:29105"/>
    </cofactor>
    <text evidence="18">Binds 1 divalent metal cation per subunit. Can use either Co(2+) or Zn(2+).</text>
</comment>
<dbReference type="OrthoDB" id="9806583at2"/>
<dbReference type="FunFam" id="3.40.50.1970:FF:000007">
    <property type="entry name" value="Pentafunctional AROM polypeptide"/>
    <property type="match status" value="1"/>
</dbReference>
<dbReference type="Gene3D" id="1.20.1090.10">
    <property type="entry name" value="Dehydroquinate synthase-like - alpha domain"/>
    <property type="match status" value="1"/>
</dbReference>
<evidence type="ECO:0000256" key="14">
    <source>
        <dbReference type="ARBA" id="ARBA00023027"/>
    </source>
</evidence>
<dbReference type="RefSeq" id="WP_013779491.1">
    <property type="nucleotide sequence ID" value="NC_015519.1"/>
</dbReference>
<gene>
    <name evidence="18 21" type="primary">aroB</name>
    <name evidence="21" type="ordered locus">TEPIRE1_2661</name>
</gene>
<comment type="cofactor">
    <cofactor evidence="3">
        <name>Zn(2+)</name>
        <dbReference type="ChEBI" id="CHEBI:29105"/>
    </cofactor>
</comment>
<dbReference type="InterPro" id="IPR056179">
    <property type="entry name" value="DHQS_C"/>
</dbReference>
<dbReference type="Gene3D" id="3.40.50.1970">
    <property type="match status" value="1"/>
</dbReference>
<evidence type="ECO:0000256" key="18">
    <source>
        <dbReference type="HAMAP-Rule" id="MF_00110"/>
    </source>
</evidence>
<keyword evidence="12 18" id="KW-0547">Nucleotide-binding</keyword>
<dbReference type="InterPro" id="IPR016037">
    <property type="entry name" value="DHQ_synth_AroB"/>
</dbReference>
<keyword evidence="14 18" id="KW-0520">NAD</keyword>
<dbReference type="HOGENOM" id="CLU_001201_0_1_9"/>
<feature type="binding site" evidence="18">
    <location>
        <position position="152"/>
    </location>
    <ligand>
        <name>NAD(+)</name>
        <dbReference type="ChEBI" id="CHEBI:57540"/>
    </ligand>
</feature>
<dbReference type="CDD" id="cd08195">
    <property type="entry name" value="DHQS"/>
    <property type="match status" value="1"/>
</dbReference>
<dbReference type="AlphaFoldDB" id="F4LTX5"/>
<feature type="binding site" evidence="18">
    <location>
        <position position="246"/>
    </location>
    <ligand>
        <name>Zn(2+)</name>
        <dbReference type="ChEBI" id="CHEBI:29105"/>
    </ligand>
</feature>
<proteinExistence type="inferred from homology"/>
<evidence type="ECO:0000256" key="3">
    <source>
        <dbReference type="ARBA" id="ARBA00001947"/>
    </source>
</evidence>
<dbReference type="HAMAP" id="MF_00110">
    <property type="entry name" value="DHQ_synthase"/>
    <property type="match status" value="1"/>
</dbReference>
<feature type="domain" description="3-dehydroquinate synthase N-terminal" evidence="19">
    <location>
        <begin position="68"/>
        <end position="179"/>
    </location>
</feature>
<comment type="catalytic activity">
    <reaction evidence="1 18">
        <text>7-phospho-2-dehydro-3-deoxy-D-arabino-heptonate = 3-dehydroquinate + phosphate</text>
        <dbReference type="Rhea" id="RHEA:21968"/>
        <dbReference type="ChEBI" id="CHEBI:32364"/>
        <dbReference type="ChEBI" id="CHEBI:43474"/>
        <dbReference type="ChEBI" id="CHEBI:58394"/>
        <dbReference type="EC" id="4.2.3.4"/>
    </reaction>
</comment>
<accession>L0S2M1</accession>
<dbReference type="eggNOG" id="COG0337">
    <property type="taxonomic scope" value="Bacteria"/>
</dbReference>
<feature type="binding site" evidence="18">
    <location>
        <begin position="106"/>
        <end position="110"/>
    </location>
    <ligand>
        <name>NAD(+)</name>
        <dbReference type="ChEBI" id="CHEBI:57540"/>
    </ligand>
</feature>
<comment type="function">
    <text evidence="18">Catalyzes the conversion of 3-deoxy-D-arabino-heptulosonate 7-phosphate (DAHP) to dehydroquinate (DHQ).</text>
</comment>
<dbReference type="InterPro" id="IPR050071">
    <property type="entry name" value="Dehydroquinate_synthase"/>
</dbReference>
<evidence type="ECO:0000256" key="4">
    <source>
        <dbReference type="ARBA" id="ARBA00004496"/>
    </source>
</evidence>
<dbReference type="GO" id="GO:0003856">
    <property type="term" value="F:3-dehydroquinate synthase activity"/>
    <property type="evidence" value="ECO:0007669"/>
    <property type="project" value="UniProtKB-UniRule"/>
</dbReference>
<dbReference type="STRING" id="1209989.TepRe1_2472"/>
<comment type="cofactor">
    <cofactor evidence="2 18">
        <name>NAD(+)</name>
        <dbReference type="ChEBI" id="CHEBI:57540"/>
    </cofactor>
</comment>
<evidence type="ECO:0000256" key="7">
    <source>
        <dbReference type="ARBA" id="ARBA00013031"/>
    </source>
</evidence>
<keyword evidence="11 18" id="KW-0479">Metal-binding</keyword>
<evidence type="ECO:0000259" key="19">
    <source>
        <dbReference type="Pfam" id="PF01761"/>
    </source>
</evidence>
<evidence type="ECO:0000256" key="17">
    <source>
        <dbReference type="ARBA" id="ARBA00023285"/>
    </source>
</evidence>
<evidence type="ECO:0000256" key="8">
    <source>
        <dbReference type="ARBA" id="ARBA00017684"/>
    </source>
</evidence>
<dbReference type="GO" id="GO:0005737">
    <property type="term" value="C:cytoplasm"/>
    <property type="evidence" value="ECO:0007669"/>
    <property type="project" value="UniProtKB-SubCell"/>
</dbReference>
<comment type="subcellular location">
    <subcellularLocation>
        <location evidence="4 18">Cytoplasm</location>
    </subcellularLocation>
</comment>
<dbReference type="PIRSF" id="PIRSF001455">
    <property type="entry name" value="DHQ_synth"/>
    <property type="match status" value="1"/>
</dbReference>
<evidence type="ECO:0000256" key="5">
    <source>
        <dbReference type="ARBA" id="ARBA00004661"/>
    </source>
</evidence>
<evidence type="ECO:0000256" key="9">
    <source>
        <dbReference type="ARBA" id="ARBA00022490"/>
    </source>
</evidence>
<dbReference type="Proteomes" id="UP000010802">
    <property type="component" value="Chromosome"/>
</dbReference>
<keyword evidence="9 18" id="KW-0963">Cytoplasm</keyword>
<dbReference type="UniPathway" id="UPA00053">
    <property type="reaction ID" value="UER00085"/>
</dbReference>
<evidence type="ECO:0000256" key="2">
    <source>
        <dbReference type="ARBA" id="ARBA00001911"/>
    </source>
</evidence>
<evidence type="ECO:0000256" key="15">
    <source>
        <dbReference type="ARBA" id="ARBA00023141"/>
    </source>
</evidence>
<dbReference type="KEGG" id="tep:TepRe1_2472"/>
<dbReference type="EMBL" id="HF563609">
    <property type="protein sequence ID" value="CCP27525.2"/>
    <property type="molecule type" value="Genomic_DNA"/>
</dbReference>
<keyword evidence="10 18" id="KW-0028">Amino-acid biosynthesis</keyword>
<dbReference type="KEGG" id="tae:TepiRe1_2661"/>
<reference evidence="22" key="1">
    <citation type="journal article" date="2013" name="Genome Announc.">
        <title>First genome sequence of a syntrophic acetate-oxidizing bacterium, Tepidanaerobacter acetatoxydans strain Re1.</title>
        <authorList>
            <person name="Manzoor S."/>
            <person name="Bongcam-Rudloff E."/>
            <person name="Schnurer A."/>
            <person name="Muller B."/>
        </authorList>
    </citation>
    <scope>NUCLEOTIDE SEQUENCE [LARGE SCALE GENOMIC DNA]</scope>
    <source>
        <strain evidence="22">Re1</strain>
    </source>
</reference>
<sequence length="355" mass="39426">MLTLDVNPGNKTYTVYIEKGLICRLGSMLKNTVKAEKVAVITDENVNGLYGKQVLNSLESEGFDTYLIVVDAGERSKSSSTLMKVYKELLDSKITRWDCILTLGGGVVGDLGGFAAATFLRGIPYVQVPTSLIAQVDSSIGGKVGIDLPEGKNLIGSFYHPEAVFIDTNLLNTLDERFFSDGMGEVIKYGCIKNRSLFEQLLNFKTKDELLSNMEQIILTCLNIKKEVVEQDERDTGCRMILNFGHTLGHAIEKYFDYITYTHGEGVAIGMYQITKKSEQMGITEPGTSQLLKEAFLKYGLPYELPQANINELINAIGTDKKSSGKYINIVLLKSIGECFVEKISQNKVFEFFSF</sequence>
<evidence type="ECO:0000259" key="20">
    <source>
        <dbReference type="Pfam" id="PF24621"/>
    </source>
</evidence>
<keyword evidence="22" id="KW-1185">Reference proteome</keyword>
<dbReference type="GO" id="GO:0009423">
    <property type="term" value="P:chorismate biosynthetic process"/>
    <property type="evidence" value="ECO:0007669"/>
    <property type="project" value="UniProtKB-UniRule"/>
</dbReference>
<keyword evidence="16 18" id="KW-0456">Lyase</keyword>
<comment type="similarity">
    <text evidence="6 18">Belongs to the sugar phosphate cyclases superfamily. Dehydroquinate synthase family.</text>
</comment>
<comment type="caution">
    <text evidence="18">Lacks conserved residue(s) required for the propagation of feature annotation.</text>
</comment>
<dbReference type="Pfam" id="PF01761">
    <property type="entry name" value="DHQ_synthase"/>
    <property type="match status" value="1"/>
</dbReference>
<evidence type="ECO:0000256" key="16">
    <source>
        <dbReference type="ARBA" id="ARBA00023239"/>
    </source>
</evidence>
<feature type="binding site" evidence="18">
    <location>
        <position position="185"/>
    </location>
    <ligand>
        <name>Zn(2+)</name>
        <dbReference type="ChEBI" id="CHEBI:29105"/>
    </ligand>
</feature>
<evidence type="ECO:0000256" key="1">
    <source>
        <dbReference type="ARBA" id="ARBA00001393"/>
    </source>
</evidence>
<feature type="binding site" evidence="18">
    <location>
        <position position="263"/>
    </location>
    <ligand>
        <name>Zn(2+)</name>
        <dbReference type="ChEBI" id="CHEBI:29105"/>
    </ligand>
</feature>
<feature type="domain" description="3-dehydroquinate synthase C-terminal" evidence="20">
    <location>
        <begin position="182"/>
        <end position="323"/>
    </location>
</feature>
<dbReference type="Pfam" id="PF24621">
    <property type="entry name" value="DHQS_C"/>
    <property type="match status" value="1"/>
</dbReference>
<keyword evidence="13 18" id="KW-0862">Zinc</keyword>
<dbReference type="EC" id="4.2.3.4" evidence="7 18"/>
<dbReference type="InterPro" id="IPR030960">
    <property type="entry name" value="DHQS/DOIS_N"/>
</dbReference>
<dbReference type="GO" id="GO:0008652">
    <property type="term" value="P:amino acid biosynthetic process"/>
    <property type="evidence" value="ECO:0007669"/>
    <property type="project" value="UniProtKB-KW"/>
</dbReference>
<evidence type="ECO:0000256" key="13">
    <source>
        <dbReference type="ARBA" id="ARBA00022833"/>
    </source>
</evidence>
<comment type="pathway">
    <text evidence="5 18">Metabolic intermediate biosynthesis; chorismate biosynthesis; chorismate from D-erythrose 4-phosphate and phosphoenolpyruvate: step 2/7.</text>
</comment>
<dbReference type="GO" id="GO:0046872">
    <property type="term" value="F:metal ion binding"/>
    <property type="evidence" value="ECO:0007669"/>
    <property type="project" value="UniProtKB-KW"/>
</dbReference>
<accession>F4LTX5</accession>
<dbReference type="PANTHER" id="PTHR43622:SF7">
    <property type="entry name" value="3-DEHYDROQUINATE SYNTHASE, CHLOROPLASTIC"/>
    <property type="match status" value="1"/>
</dbReference>
<evidence type="ECO:0000256" key="12">
    <source>
        <dbReference type="ARBA" id="ARBA00022741"/>
    </source>
</evidence>
<evidence type="ECO:0000256" key="6">
    <source>
        <dbReference type="ARBA" id="ARBA00005412"/>
    </source>
</evidence>
<name>F4LTX5_TEPAE</name>
<evidence type="ECO:0000256" key="11">
    <source>
        <dbReference type="ARBA" id="ARBA00022723"/>
    </source>
</evidence>
<dbReference type="InterPro" id="IPR030963">
    <property type="entry name" value="DHQ_synth_fam"/>
</dbReference>
<feature type="binding site" evidence="18">
    <location>
        <begin position="130"/>
        <end position="131"/>
    </location>
    <ligand>
        <name>NAD(+)</name>
        <dbReference type="ChEBI" id="CHEBI:57540"/>
    </ligand>
</feature>
<organism evidence="21 22">
    <name type="scientific">Tepidanaerobacter acetatoxydans (strain DSM 21804 / JCM 16047 / Re1)</name>
    <dbReference type="NCBI Taxonomy" id="1209989"/>
    <lineage>
        <taxon>Bacteria</taxon>
        <taxon>Bacillati</taxon>
        <taxon>Bacillota</taxon>
        <taxon>Clostridia</taxon>
        <taxon>Thermosediminibacterales</taxon>
        <taxon>Tepidanaerobacteraceae</taxon>
        <taxon>Tepidanaerobacter</taxon>
    </lineage>
</organism>
<keyword evidence="15 18" id="KW-0057">Aromatic amino acid biosynthesis</keyword>
<dbReference type="NCBIfam" id="TIGR01357">
    <property type="entry name" value="aroB"/>
    <property type="match status" value="1"/>
</dbReference>